<dbReference type="Proteomes" id="UP001237642">
    <property type="component" value="Unassembled WGS sequence"/>
</dbReference>
<evidence type="ECO:0000313" key="1">
    <source>
        <dbReference type="EMBL" id="KAK1389684.1"/>
    </source>
</evidence>
<dbReference type="PANTHER" id="PTHR34569:SF2">
    <property type="entry name" value="EXPRESSED PROTEIN"/>
    <property type="match status" value="1"/>
</dbReference>
<reference evidence="1" key="1">
    <citation type="submission" date="2023-02" db="EMBL/GenBank/DDBJ databases">
        <title>Genome of toxic invasive species Heracleum sosnowskyi carries increased number of genes despite the absence of recent whole-genome duplications.</title>
        <authorList>
            <person name="Schelkunov M."/>
            <person name="Shtratnikova V."/>
            <person name="Makarenko M."/>
            <person name="Klepikova A."/>
            <person name="Omelchenko D."/>
            <person name="Novikova G."/>
            <person name="Obukhova E."/>
            <person name="Bogdanov V."/>
            <person name="Penin A."/>
            <person name="Logacheva M."/>
        </authorList>
    </citation>
    <scope>NUCLEOTIDE SEQUENCE</scope>
    <source>
        <strain evidence="1">Hsosn_3</strain>
        <tissue evidence="1">Leaf</tissue>
    </source>
</reference>
<dbReference type="PANTHER" id="PTHR34569">
    <property type="entry name" value="EXPRESSED PROTEIN"/>
    <property type="match status" value="1"/>
</dbReference>
<keyword evidence="2" id="KW-1185">Reference proteome</keyword>
<reference evidence="1" key="2">
    <citation type="submission" date="2023-05" db="EMBL/GenBank/DDBJ databases">
        <authorList>
            <person name="Schelkunov M.I."/>
        </authorList>
    </citation>
    <scope>NUCLEOTIDE SEQUENCE</scope>
    <source>
        <strain evidence="1">Hsosn_3</strain>
        <tissue evidence="1">Leaf</tissue>
    </source>
</reference>
<dbReference type="EMBL" id="JAUIZM010000004">
    <property type="protein sequence ID" value="KAK1389684.1"/>
    <property type="molecule type" value="Genomic_DNA"/>
</dbReference>
<organism evidence="1 2">
    <name type="scientific">Heracleum sosnowskyi</name>
    <dbReference type="NCBI Taxonomy" id="360622"/>
    <lineage>
        <taxon>Eukaryota</taxon>
        <taxon>Viridiplantae</taxon>
        <taxon>Streptophyta</taxon>
        <taxon>Embryophyta</taxon>
        <taxon>Tracheophyta</taxon>
        <taxon>Spermatophyta</taxon>
        <taxon>Magnoliopsida</taxon>
        <taxon>eudicotyledons</taxon>
        <taxon>Gunneridae</taxon>
        <taxon>Pentapetalae</taxon>
        <taxon>asterids</taxon>
        <taxon>campanulids</taxon>
        <taxon>Apiales</taxon>
        <taxon>Apiaceae</taxon>
        <taxon>Apioideae</taxon>
        <taxon>apioid superclade</taxon>
        <taxon>Tordylieae</taxon>
        <taxon>Tordyliinae</taxon>
        <taxon>Heracleum</taxon>
    </lineage>
</organism>
<name>A0AAD8IRA6_9APIA</name>
<dbReference type="AlphaFoldDB" id="A0AAD8IRA6"/>
<protein>
    <submittedName>
        <fullName evidence="1">COPII coat assembly protein SEC16</fullName>
    </submittedName>
</protein>
<gene>
    <name evidence="1" type="ORF">POM88_017862</name>
</gene>
<accession>A0AAD8IRA6</accession>
<proteinExistence type="predicted"/>
<evidence type="ECO:0000313" key="2">
    <source>
        <dbReference type="Proteomes" id="UP001237642"/>
    </source>
</evidence>
<comment type="caution">
    <text evidence="1">The sequence shown here is derived from an EMBL/GenBank/DDBJ whole genome shotgun (WGS) entry which is preliminary data.</text>
</comment>
<sequence>MATSTVLTRRNSIATSVTPPQLTLPSSDHFSSFPLDLHIFPAPSYTSLKDILPYSVPNSPAPSAAAASSSGYQIAIRNRLVKQAAWAYLQPMSTSPGSDSRSFFRRTWFSFSEFLTNNYVVQAVTRSFHWLLRVVRVR</sequence>